<evidence type="ECO:0000313" key="6">
    <source>
        <dbReference type="Proteomes" id="UP000187891"/>
    </source>
</evidence>
<dbReference type="InterPro" id="IPR010982">
    <property type="entry name" value="Lambda_DNA-bd_dom_sf"/>
</dbReference>
<evidence type="ECO:0000256" key="2">
    <source>
        <dbReference type="ARBA" id="ARBA00023125"/>
    </source>
</evidence>
<dbReference type="PANTHER" id="PTHR30146:SF153">
    <property type="entry name" value="LACTOSE OPERON REPRESSOR"/>
    <property type="match status" value="1"/>
</dbReference>
<keyword evidence="3" id="KW-0804">Transcription</keyword>
<keyword evidence="1" id="KW-0805">Transcription regulation</keyword>
<dbReference type="Pfam" id="PF00356">
    <property type="entry name" value="LacI"/>
    <property type="match status" value="1"/>
</dbReference>
<dbReference type="Proteomes" id="UP000187891">
    <property type="component" value="Unassembled WGS sequence"/>
</dbReference>
<reference evidence="6" key="1">
    <citation type="submission" date="2016-10" db="EMBL/GenBank/DDBJ databases">
        <authorList>
            <person name="Wibberg D."/>
        </authorList>
    </citation>
    <scope>NUCLEOTIDE SEQUENCE [LARGE SCALE GENOMIC DNA]</scope>
</reference>
<dbReference type="CDD" id="cd01392">
    <property type="entry name" value="HTH_LacI"/>
    <property type="match status" value="1"/>
</dbReference>
<dbReference type="STRING" id="1907666.DSM25559_5324"/>
<dbReference type="SUPFAM" id="SSF53822">
    <property type="entry name" value="Periplasmic binding protein-like I"/>
    <property type="match status" value="1"/>
</dbReference>
<evidence type="ECO:0000313" key="5">
    <source>
        <dbReference type="EMBL" id="SCX36115.1"/>
    </source>
</evidence>
<dbReference type="InterPro" id="IPR046335">
    <property type="entry name" value="LacI/GalR-like_sensor"/>
</dbReference>
<dbReference type="SUPFAM" id="SSF47413">
    <property type="entry name" value="lambda repressor-like DNA-binding domains"/>
    <property type="match status" value="1"/>
</dbReference>
<evidence type="ECO:0000259" key="4">
    <source>
        <dbReference type="PROSITE" id="PS50932"/>
    </source>
</evidence>
<dbReference type="Gene3D" id="3.40.50.2300">
    <property type="match status" value="2"/>
</dbReference>
<dbReference type="PANTHER" id="PTHR30146">
    <property type="entry name" value="LACI-RELATED TRANSCRIPTIONAL REPRESSOR"/>
    <property type="match status" value="1"/>
</dbReference>
<dbReference type="Pfam" id="PF13377">
    <property type="entry name" value="Peripla_BP_3"/>
    <property type="match status" value="1"/>
</dbReference>
<dbReference type="GO" id="GO:0000976">
    <property type="term" value="F:transcription cis-regulatory region binding"/>
    <property type="evidence" value="ECO:0007669"/>
    <property type="project" value="TreeGrafter"/>
</dbReference>
<name>A0A1R3U397_9HYPH</name>
<sequence>MVERRSVTSTDVAREAGVSRTTVSFVLNGTSTANISTETRHRVLEVAARLGYTPSAAARALRRGQSDVVLCLLPQWPIHTAAGDYLEQLAYAFNVCDLTFVVHPHTPSTRLSEMWKRLRPAAVLTFDELTPQERIDTEQAGLPIVTVMLIESVETHANIGEYTNETLGRLQAQHLVDNGHLRLGYAYPDDPHLQYFAKARLSGVQQVTARTALTNPVVVQVALTAISATEAIKAWRRDLVTAVCAFNDEVAIALLCALHGSGLESPRDLAVIGIDDIPAASLSIPPLTTVRRSMTDMAQQTAIAVLQRLDRFPPAFWSAPAPAEVIERFTT</sequence>
<keyword evidence="2" id="KW-0238">DNA-binding</keyword>
<gene>
    <name evidence="5" type="primary">degA_4</name>
    <name evidence="5" type="ORF">DSM25559_5324</name>
</gene>
<dbReference type="PROSITE" id="PS50932">
    <property type="entry name" value="HTH_LACI_2"/>
    <property type="match status" value="1"/>
</dbReference>
<proteinExistence type="predicted"/>
<dbReference type="GO" id="GO:0003700">
    <property type="term" value="F:DNA-binding transcription factor activity"/>
    <property type="evidence" value="ECO:0007669"/>
    <property type="project" value="TreeGrafter"/>
</dbReference>
<dbReference type="Gene3D" id="1.10.260.40">
    <property type="entry name" value="lambda repressor-like DNA-binding domains"/>
    <property type="match status" value="1"/>
</dbReference>
<evidence type="ECO:0000256" key="3">
    <source>
        <dbReference type="ARBA" id="ARBA00023163"/>
    </source>
</evidence>
<dbReference type="EMBL" id="FMUE01000027">
    <property type="protein sequence ID" value="SCX36115.1"/>
    <property type="molecule type" value="Genomic_DNA"/>
</dbReference>
<dbReference type="AlphaFoldDB" id="A0A1R3U397"/>
<dbReference type="SMART" id="SM00354">
    <property type="entry name" value="HTH_LACI"/>
    <property type="match status" value="1"/>
</dbReference>
<accession>A0A1R3U397</accession>
<dbReference type="InterPro" id="IPR028082">
    <property type="entry name" value="Peripla_BP_I"/>
</dbReference>
<dbReference type="CDD" id="cd06267">
    <property type="entry name" value="PBP1_LacI_sugar_binding-like"/>
    <property type="match status" value="1"/>
</dbReference>
<feature type="domain" description="HTH lacI-type" evidence="4">
    <location>
        <begin position="7"/>
        <end position="63"/>
    </location>
</feature>
<evidence type="ECO:0000256" key="1">
    <source>
        <dbReference type="ARBA" id="ARBA00023015"/>
    </source>
</evidence>
<protein>
    <submittedName>
        <fullName evidence="5">Degradation activator</fullName>
    </submittedName>
</protein>
<organism evidence="5 6">
    <name type="scientific">Agrobacterium rosae</name>
    <dbReference type="NCBI Taxonomy" id="1972867"/>
    <lineage>
        <taxon>Bacteria</taxon>
        <taxon>Pseudomonadati</taxon>
        <taxon>Pseudomonadota</taxon>
        <taxon>Alphaproteobacteria</taxon>
        <taxon>Hyphomicrobiales</taxon>
        <taxon>Rhizobiaceae</taxon>
        <taxon>Rhizobium/Agrobacterium group</taxon>
        <taxon>Agrobacterium</taxon>
    </lineage>
</organism>
<dbReference type="InterPro" id="IPR000843">
    <property type="entry name" value="HTH_LacI"/>
</dbReference>